<evidence type="ECO:0000313" key="2">
    <source>
        <dbReference type="Proteomes" id="UP000499080"/>
    </source>
</evidence>
<protein>
    <recommendedName>
        <fullName evidence="3">Mariner Mos1 transposase</fullName>
    </recommendedName>
</protein>
<dbReference type="InterPro" id="IPR036397">
    <property type="entry name" value="RNaseH_sf"/>
</dbReference>
<dbReference type="GO" id="GO:0003676">
    <property type="term" value="F:nucleic acid binding"/>
    <property type="evidence" value="ECO:0007669"/>
    <property type="project" value="InterPro"/>
</dbReference>
<comment type="caution">
    <text evidence="1">The sequence shown here is derived from an EMBL/GenBank/DDBJ whole genome shotgun (WGS) entry which is preliminary data.</text>
</comment>
<dbReference type="AlphaFoldDB" id="A0A4Y2JBQ3"/>
<evidence type="ECO:0000313" key="1">
    <source>
        <dbReference type="EMBL" id="GBM86646.1"/>
    </source>
</evidence>
<proteinExistence type="predicted"/>
<keyword evidence="2" id="KW-1185">Reference proteome</keyword>
<dbReference type="InterPro" id="IPR052709">
    <property type="entry name" value="Transposase-MT_Hybrid"/>
</dbReference>
<dbReference type="OrthoDB" id="10017160at2759"/>
<reference evidence="1 2" key="1">
    <citation type="journal article" date="2019" name="Sci. Rep.">
        <title>Orb-weaving spider Araneus ventricosus genome elucidates the spidroin gene catalogue.</title>
        <authorList>
            <person name="Kono N."/>
            <person name="Nakamura H."/>
            <person name="Ohtoshi R."/>
            <person name="Moran D.A.P."/>
            <person name="Shinohara A."/>
            <person name="Yoshida Y."/>
            <person name="Fujiwara M."/>
            <person name="Mori M."/>
            <person name="Tomita M."/>
            <person name="Arakawa K."/>
        </authorList>
    </citation>
    <scope>NUCLEOTIDE SEQUENCE [LARGE SCALE GENOMIC DNA]</scope>
</reference>
<accession>A0A4Y2JBQ3</accession>
<sequence length="115" mass="13724">MLADDWRLSLRMIVEELMISLESVSNIVREHLQKSKICARFVPHKLSDEQKQHRMETSEYFIDECDRNPQFLETMITGDDSWCYQYDSETKRQSMEWCSSSQKNVVWPNLGLRLC</sequence>
<gene>
    <name evidence="1" type="ORF">AVEN_71845_1</name>
</gene>
<organism evidence="1 2">
    <name type="scientific">Araneus ventricosus</name>
    <name type="common">Orbweaver spider</name>
    <name type="synonym">Epeira ventricosa</name>
    <dbReference type="NCBI Taxonomy" id="182803"/>
    <lineage>
        <taxon>Eukaryota</taxon>
        <taxon>Metazoa</taxon>
        <taxon>Ecdysozoa</taxon>
        <taxon>Arthropoda</taxon>
        <taxon>Chelicerata</taxon>
        <taxon>Arachnida</taxon>
        <taxon>Araneae</taxon>
        <taxon>Araneomorphae</taxon>
        <taxon>Entelegynae</taxon>
        <taxon>Araneoidea</taxon>
        <taxon>Araneidae</taxon>
        <taxon>Araneus</taxon>
    </lineage>
</organism>
<dbReference type="Gene3D" id="3.30.420.10">
    <property type="entry name" value="Ribonuclease H-like superfamily/Ribonuclease H"/>
    <property type="match status" value="1"/>
</dbReference>
<name>A0A4Y2JBQ3_ARAVE</name>
<dbReference type="Proteomes" id="UP000499080">
    <property type="component" value="Unassembled WGS sequence"/>
</dbReference>
<dbReference type="EMBL" id="BGPR01003328">
    <property type="protein sequence ID" value="GBM86646.1"/>
    <property type="molecule type" value="Genomic_DNA"/>
</dbReference>
<dbReference type="PANTHER" id="PTHR46060">
    <property type="entry name" value="MARINER MOS1 TRANSPOSASE-LIKE PROTEIN"/>
    <property type="match status" value="1"/>
</dbReference>
<dbReference type="PANTHER" id="PTHR46060:SF1">
    <property type="entry name" value="MARINER MOS1 TRANSPOSASE-LIKE PROTEIN"/>
    <property type="match status" value="1"/>
</dbReference>
<evidence type="ECO:0008006" key="3">
    <source>
        <dbReference type="Google" id="ProtNLM"/>
    </source>
</evidence>